<dbReference type="Gene3D" id="3.40.50.1440">
    <property type="entry name" value="Tubulin/FtsZ, GTPase domain"/>
    <property type="match status" value="1"/>
</dbReference>
<evidence type="ECO:0000256" key="2">
    <source>
        <dbReference type="ARBA" id="ARBA00008507"/>
    </source>
</evidence>
<evidence type="ECO:0000259" key="5">
    <source>
        <dbReference type="Pfam" id="PF14881"/>
    </source>
</evidence>
<dbReference type="SUPFAM" id="SSF52490">
    <property type="entry name" value="Tubulin nucleotide-binding domain-like"/>
    <property type="match status" value="1"/>
</dbReference>
<dbReference type="Pfam" id="PF10644">
    <property type="entry name" value="Misat_Tub_SegII"/>
    <property type="match status" value="1"/>
</dbReference>
<dbReference type="Proteomes" id="UP000886520">
    <property type="component" value="Chromosome 22"/>
</dbReference>
<comment type="caution">
    <text evidence="6">The sequence shown here is derived from an EMBL/GenBank/DDBJ whole genome shotgun (WGS) entry which is preliminary data.</text>
</comment>
<keyword evidence="7" id="KW-1185">Reference proteome</keyword>
<keyword evidence="3" id="KW-0496">Mitochondrion</keyword>
<sequence>MKEIITVQFGTYANFVGSHFWNLQDELLGLQNDPDADPCFANSGVNFDVLYRFGETTQGAATYTPRLLAIDARGSLGTANVKGSLYEQTPLVDITSVTSWHIGRRATAVVVVLELLLLYFTCASTKSLWKGQVSKHVTEPHVKNEFLKSLEQEQVEWVHQQKRKEQADFPAGSGKSDSICHAEHNIQKSLEESVQFWTDYSKVHFHPRSLYELEGVWHETTSLDDYGRGKGLLNGHVKEDVLNRLRFFVEEADHMQGFKVLVDDSGGFAAVATEFLEAVVDEYNKTPTLLFTLRPPSSVKKSRTLQASVVRDLHDAISFSELSKFSSCSIPLGLSSFAGMSKYLAVDDSKHFHTSAVYAAAVSCITLPLRIELSSGDPSNAVCTGAMDMESLVQVLLGRMGRRVPLMHLAMPALHIPGREKHEAVDFSRFQPLLPGVIETDDQLASYVVVVQGSSSQDPTAPPLPQDIVNFYTRKRTPFYRVSASLCPLAVPLPFPDIFTPLVASEVQPTKCKSDISSIPIATKLCTSVAILPYLEKRLRNLQHPSGGSLGWQILERWNRQKDEVRELSEIIANSAAAYGSTTRELASDSE</sequence>
<dbReference type="InterPro" id="IPR049942">
    <property type="entry name" value="DML1/Misato"/>
</dbReference>
<dbReference type="PANTHER" id="PTHR13391:SF0">
    <property type="entry name" value="PROTEIN MISATO HOMOLOG 1"/>
    <property type="match status" value="1"/>
</dbReference>
<evidence type="ECO:0000256" key="3">
    <source>
        <dbReference type="ARBA" id="ARBA00023128"/>
    </source>
</evidence>
<dbReference type="Pfam" id="PF14881">
    <property type="entry name" value="Tubulin_3"/>
    <property type="match status" value="1"/>
</dbReference>
<dbReference type="GO" id="GO:0007005">
    <property type="term" value="P:mitochondrion organization"/>
    <property type="evidence" value="ECO:0007669"/>
    <property type="project" value="InterPro"/>
</dbReference>
<feature type="domain" description="Misato Segment II tubulin-like" evidence="4">
    <location>
        <begin position="2"/>
        <end position="152"/>
    </location>
</feature>
<dbReference type="InterPro" id="IPR029209">
    <property type="entry name" value="DML1/Misato_tubulin"/>
</dbReference>
<proteinExistence type="inferred from homology"/>
<dbReference type="GO" id="GO:0005739">
    <property type="term" value="C:mitochondrion"/>
    <property type="evidence" value="ECO:0007669"/>
    <property type="project" value="UniProtKB-SubCell"/>
</dbReference>
<evidence type="ECO:0000313" key="6">
    <source>
        <dbReference type="EMBL" id="KAI5062184.1"/>
    </source>
</evidence>
<evidence type="ECO:0000313" key="7">
    <source>
        <dbReference type="Proteomes" id="UP000886520"/>
    </source>
</evidence>
<evidence type="ECO:0000256" key="1">
    <source>
        <dbReference type="ARBA" id="ARBA00004173"/>
    </source>
</evidence>
<dbReference type="EMBL" id="JABFUD020000022">
    <property type="protein sequence ID" value="KAI5062184.1"/>
    <property type="molecule type" value="Genomic_DNA"/>
</dbReference>
<reference evidence="6" key="1">
    <citation type="submission" date="2021-01" db="EMBL/GenBank/DDBJ databases">
        <title>Adiantum capillus-veneris genome.</title>
        <authorList>
            <person name="Fang Y."/>
            <person name="Liao Q."/>
        </authorList>
    </citation>
    <scope>NUCLEOTIDE SEQUENCE</scope>
    <source>
        <strain evidence="6">H3</strain>
        <tissue evidence="6">Leaf</tissue>
    </source>
</reference>
<name>A0A9D4Z5L5_ADICA</name>
<dbReference type="InterPro" id="IPR019605">
    <property type="entry name" value="Misato_II_tubulin-like"/>
</dbReference>
<dbReference type="CDD" id="cd06060">
    <property type="entry name" value="misato"/>
    <property type="match status" value="1"/>
</dbReference>
<feature type="domain" description="DML1/Misato tubulin" evidence="5">
    <location>
        <begin position="191"/>
        <end position="370"/>
    </location>
</feature>
<dbReference type="InterPro" id="IPR036525">
    <property type="entry name" value="Tubulin/FtsZ_GTPase_sf"/>
</dbReference>
<accession>A0A9D4Z5L5</accession>
<comment type="subcellular location">
    <subcellularLocation>
        <location evidence="1">Mitochondrion</location>
    </subcellularLocation>
</comment>
<gene>
    <name evidence="6" type="ORF">GOP47_0022723</name>
</gene>
<dbReference type="PANTHER" id="PTHR13391">
    <property type="entry name" value="MITOCHONDRIAL DISTRIBUTION REGULATOR MISATO"/>
    <property type="match status" value="1"/>
</dbReference>
<protein>
    <submittedName>
        <fullName evidence="6">Uncharacterized protein</fullName>
    </submittedName>
</protein>
<comment type="similarity">
    <text evidence="2">Belongs to the misato family.</text>
</comment>
<organism evidence="6 7">
    <name type="scientific">Adiantum capillus-veneris</name>
    <name type="common">Maidenhair fern</name>
    <dbReference type="NCBI Taxonomy" id="13818"/>
    <lineage>
        <taxon>Eukaryota</taxon>
        <taxon>Viridiplantae</taxon>
        <taxon>Streptophyta</taxon>
        <taxon>Embryophyta</taxon>
        <taxon>Tracheophyta</taxon>
        <taxon>Polypodiopsida</taxon>
        <taxon>Polypodiidae</taxon>
        <taxon>Polypodiales</taxon>
        <taxon>Pteridineae</taxon>
        <taxon>Pteridaceae</taxon>
        <taxon>Vittarioideae</taxon>
        <taxon>Adiantum</taxon>
    </lineage>
</organism>
<dbReference type="OrthoDB" id="271881at2759"/>
<dbReference type="AlphaFoldDB" id="A0A9D4Z5L5"/>
<evidence type="ECO:0000259" key="4">
    <source>
        <dbReference type="Pfam" id="PF10644"/>
    </source>
</evidence>